<evidence type="ECO:0000256" key="6">
    <source>
        <dbReference type="RuleBase" id="RU368091"/>
    </source>
</evidence>
<dbReference type="InterPro" id="IPR042088">
    <property type="entry name" value="OligoPept_F_C"/>
</dbReference>
<keyword evidence="11" id="KW-1185">Reference proteome</keyword>
<evidence type="ECO:0000256" key="2">
    <source>
        <dbReference type="ARBA" id="ARBA00022723"/>
    </source>
</evidence>
<dbReference type="CDD" id="cd09608">
    <property type="entry name" value="M3B_PepF"/>
    <property type="match status" value="1"/>
</dbReference>
<feature type="signal peptide" evidence="7">
    <location>
        <begin position="1"/>
        <end position="30"/>
    </location>
</feature>
<organism evidence="10 11">
    <name type="scientific">Sphingomonas alpina</name>
    <dbReference type="NCBI Taxonomy" id="653931"/>
    <lineage>
        <taxon>Bacteria</taxon>
        <taxon>Pseudomonadati</taxon>
        <taxon>Pseudomonadota</taxon>
        <taxon>Alphaproteobacteria</taxon>
        <taxon>Sphingomonadales</taxon>
        <taxon>Sphingomonadaceae</taxon>
        <taxon>Sphingomonas</taxon>
    </lineage>
</organism>
<dbReference type="InterPro" id="IPR013647">
    <property type="entry name" value="OligopepF_N_dom"/>
</dbReference>
<dbReference type="Proteomes" id="UP000516148">
    <property type="component" value="Chromosome"/>
</dbReference>
<gene>
    <name evidence="10" type="primary">pepF</name>
    <name evidence="10" type="ORF">H3Z74_02145</name>
</gene>
<comment type="function">
    <text evidence="6">Has oligopeptidase activity and degrades a variety of small bioactive peptides.</text>
</comment>
<dbReference type="PANTHER" id="PTHR11804">
    <property type="entry name" value="PROTEASE M3 THIMET OLIGOPEPTIDASE-RELATED"/>
    <property type="match status" value="1"/>
</dbReference>
<dbReference type="GO" id="GO:0006508">
    <property type="term" value="P:proteolysis"/>
    <property type="evidence" value="ECO:0007669"/>
    <property type="project" value="UniProtKB-KW"/>
</dbReference>
<comment type="similarity">
    <text evidence="6">Belongs to the peptidase M3B family.</text>
</comment>
<feature type="domain" description="Peptidase M3A/M3B catalytic" evidence="8">
    <location>
        <begin position="239"/>
        <end position="616"/>
    </location>
</feature>
<protein>
    <recommendedName>
        <fullName evidence="6">Oligopeptidase F</fullName>
        <ecNumber evidence="6">3.4.24.-</ecNumber>
    </recommendedName>
</protein>
<dbReference type="AlphaFoldDB" id="A0A7H0LK71"/>
<keyword evidence="3 6" id="KW-0378">Hydrolase</keyword>
<evidence type="ECO:0000313" key="11">
    <source>
        <dbReference type="Proteomes" id="UP000516148"/>
    </source>
</evidence>
<dbReference type="KEGG" id="spap:H3Z74_02145"/>
<dbReference type="GO" id="GO:0046872">
    <property type="term" value="F:metal ion binding"/>
    <property type="evidence" value="ECO:0007669"/>
    <property type="project" value="UniProtKB-UniRule"/>
</dbReference>
<evidence type="ECO:0000256" key="7">
    <source>
        <dbReference type="SAM" id="SignalP"/>
    </source>
</evidence>
<dbReference type="Gene3D" id="1.10.287.830">
    <property type="entry name" value="putative peptidase helix hairpin domain like"/>
    <property type="match status" value="1"/>
</dbReference>
<dbReference type="GO" id="GO:0006518">
    <property type="term" value="P:peptide metabolic process"/>
    <property type="evidence" value="ECO:0007669"/>
    <property type="project" value="TreeGrafter"/>
</dbReference>
<evidence type="ECO:0000256" key="1">
    <source>
        <dbReference type="ARBA" id="ARBA00022670"/>
    </source>
</evidence>
<keyword evidence="2 6" id="KW-0479">Metal-binding</keyword>
<dbReference type="InterPro" id="IPR006311">
    <property type="entry name" value="TAT_signal"/>
</dbReference>
<reference evidence="10 11" key="1">
    <citation type="submission" date="2020-09" db="EMBL/GenBank/DDBJ databases">
        <title>Sphingomonas sp., a new species isolated from pork steak.</title>
        <authorList>
            <person name="Heidler von Heilborn D."/>
        </authorList>
    </citation>
    <scope>NUCLEOTIDE SEQUENCE [LARGE SCALE GENOMIC DNA]</scope>
    <source>
        <strain evidence="11">S8-3T</strain>
    </source>
</reference>
<dbReference type="Pfam" id="PF01432">
    <property type="entry name" value="Peptidase_M3"/>
    <property type="match status" value="1"/>
</dbReference>
<dbReference type="Pfam" id="PF08439">
    <property type="entry name" value="Peptidase_M3_N"/>
    <property type="match status" value="1"/>
</dbReference>
<dbReference type="Gene3D" id="1.20.140.70">
    <property type="entry name" value="Oligopeptidase f, N-terminal domain"/>
    <property type="match status" value="1"/>
</dbReference>
<keyword evidence="1 6" id="KW-0645">Protease</keyword>
<dbReference type="RefSeq" id="WP_187762379.1">
    <property type="nucleotide sequence ID" value="NZ_CP061038.1"/>
</dbReference>
<evidence type="ECO:0000256" key="5">
    <source>
        <dbReference type="ARBA" id="ARBA00023049"/>
    </source>
</evidence>
<keyword evidence="4 6" id="KW-0862">Zinc</keyword>
<accession>A0A7H0LK71</accession>
<dbReference type="EMBL" id="CP061038">
    <property type="protein sequence ID" value="QNQ10074.1"/>
    <property type="molecule type" value="Genomic_DNA"/>
</dbReference>
<evidence type="ECO:0000256" key="3">
    <source>
        <dbReference type="ARBA" id="ARBA00022801"/>
    </source>
</evidence>
<dbReference type="EC" id="3.4.24.-" evidence="6"/>
<evidence type="ECO:0000256" key="4">
    <source>
        <dbReference type="ARBA" id="ARBA00022833"/>
    </source>
</evidence>
<keyword evidence="7" id="KW-0732">Signal</keyword>
<dbReference type="PANTHER" id="PTHR11804:SF84">
    <property type="entry name" value="SACCHAROLYSIN"/>
    <property type="match status" value="1"/>
</dbReference>
<dbReference type="GO" id="GO:0004222">
    <property type="term" value="F:metalloendopeptidase activity"/>
    <property type="evidence" value="ECO:0007669"/>
    <property type="project" value="UniProtKB-UniRule"/>
</dbReference>
<comment type="cofactor">
    <cofactor evidence="6">
        <name>Zn(2+)</name>
        <dbReference type="ChEBI" id="CHEBI:29105"/>
    </cofactor>
    <text evidence="6">Binds 1 zinc ion.</text>
</comment>
<keyword evidence="5 6" id="KW-0482">Metalloprotease</keyword>
<name>A0A7H0LK71_9SPHN</name>
<dbReference type="InterPro" id="IPR004438">
    <property type="entry name" value="Peptidase_M3B"/>
</dbReference>
<sequence>MTSLTRREALAASTTATLAATIAAATPAWALESGALGAATAPTANGAAWDLSEIYPDDAAWEAARKGALTAVPSLTAWRGKLGDSAETLAKAMVAISDMGRTIARIYVYVSLKADEDVRVSANQQRQAQAIDLYTAYGEAVSWFSPEILAIGAEKIEGFIAANAVLKSRFDFSLRNTLRQAPHTLSANEEALLASTSAPLQGPEDIRGQLVASDIPWPTITLSTGKSIRLDDQGYTLVRDAPNRADRKKVFDTFWATYGQFRNSLGAAYLSKLKADVFDMKARRYKTSLAASLSGNDVPEAVYRTLVAETNKGLPELHRYFELRRRLLKLPDMAYYDIYPPLVSLERKVTIQEMRSVVLEAVKPLGPDYVTLLGKATAGKWMDPLPRPGKRSGAYMNPGAYDVHPYLLLNLGENYEGMTTYAHEWGHAMHSLLAARAQVYDKADYPLFTAEIASTCNEQLLAAYMVGRAKTKEEKLFYLGQQLEGIRGTFFRQTMFAEFELACHDKAEAGEGLSGEAFSALYLDLLKRYHGPKVAIDPVYASEWEYIGHFYSSFYVYQYATSISAASYFARSILKGGAKERDNYLGVLKAGGSDHPVALLKRAGLDMASPAPYQAIIATFKDTLDQCEALMA</sequence>
<dbReference type="Gene3D" id="1.10.1370.20">
    <property type="entry name" value="Oligoendopeptidase f, C-terminal domain"/>
    <property type="match status" value="1"/>
</dbReference>
<feature type="domain" description="Oligopeptidase F N-terminal" evidence="9">
    <location>
        <begin position="147"/>
        <end position="215"/>
    </location>
</feature>
<feature type="chain" id="PRO_5029021510" description="Oligopeptidase F" evidence="7">
    <location>
        <begin position="31"/>
        <end position="632"/>
    </location>
</feature>
<proteinExistence type="inferred from homology"/>
<dbReference type="InterPro" id="IPR001567">
    <property type="entry name" value="Pept_M3A_M3B_dom"/>
</dbReference>
<evidence type="ECO:0000313" key="10">
    <source>
        <dbReference type="EMBL" id="QNQ10074.1"/>
    </source>
</evidence>
<dbReference type="InterPro" id="IPR045090">
    <property type="entry name" value="Pept_M3A_M3B"/>
</dbReference>
<evidence type="ECO:0000259" key="8">
    <source>
        <dbReference type="Pfam" id="PF01432"/>
    </source>
</evidence>
<dbReference type="PROSITE" id="PS51318">
    <property type="entry name" value="TAT"/>
    <property type="match status" value="1"/>
</dbReference>
<evidence type="ECO:0000259" key="9">
    <source>
        <dbReference type="Pfam" id="PF08439"/>
    </source>
</evidence>
<dbReference type="NCBIfam" id="TIGR00181">
    <property type="entry name" value="pepF"/>
    <property type="match status" value="1"/>
</dbReference>
<dbReference type="SUPFAM" id="SSF55486">
    <property type="entry name" value="Metalloproteases ('zincins'), catalytic domain"/>
    <property type="match status" value="1"/>
</dbReference>